<dbReference type="GO" id="GO:0016787">
    <property type="term" value="F:hydrolase activity"/>
    <property type="evidence" value="ECO:0007669"/>
    <property type="project" value="UniProtKB-KW"/>
</dbReference>
<feature type="domain" description="Helicase C-terminal" evidence="6">
    <location>
        <begin position="753"/>
        <end position="910"/>
    </location>
</feature>
<reference evidence="7" key="2">
    <citation type="submission" date="2023-05" db="EMBL/GenBank/DDBJ databases">
        <authorList>
            <consortium name="Lawrence Berkeley National Laboratory"/>
            <person name="Steindorff A."/>
            <person name="Hensen N."/>
            <person name="Bonometti L."/>
            <person name="Westerberg I."/>
            <person name="Brannstrom I.O."/>
            <person name="Guillou S."/>
            <person name="Cros-Aarteil S."/>
            <person name="Calhoun S."/>
            <person name="Haridas S."/>
            <person name="Kuo A."/>
            <person name="Mondo S."/>
            <person name="Pangilinan J."/>
            <person name="Riley R."/>
            <person name="Labutti K."/>
            <person name="Andreopoulos B."/>
            <person name="Lipzen A."/>
            <person name="Chen C."/>
            <person name="Yanf M."/>
            <person name="Daum C."/>
            <person name="Ng V."/>
            <person name="Clum A."/>
            <person name="Ohm R."/>
            <person name="Martin F."/>
            <person name="Silar P."/>
            <person name="Natvig D."/>
            <person name="Lalanne C."/>
            <person name="Gautier V."/>
            <person name="Ament-Velasquez S.L."/>
            <person name="Kruys A."/>
            <person name="Hutchinson M.I."/>
            <person name="Powell A.J."/>
            <person name="Barry K."/>
            <person name="Miller A.N."/>
            <person name="Grigoriev I.V."/>
            <person name="Debuchy R."/>
            <person name="Gladieux P."/>
            <person name="Thoren M.H."/>
            <person name="Johannesson H."/>
        </authorList>
    </citation>
    <scope>NUCLEOTIDE SEQUENCE</scope>
    <source>
        <strain evidence="7">CBS 990.96</strain>
    </source>
</reference>
<reference evidence="7" key="1">
    <citation type="journal article" date="2023" name="Mol. Phylogenet. Evol.">
        <title>Genome-scale phylogeny and comparative genomics of the fungal order Sordariales.</title>
        <authorList>
            <person name="Hensen N."/>
            <person name="Bonometti L."/>
            <person name="Westerberg I."/>
            <person name="Brannstrom I.O."/>
            <person name="Guillou S."/>
            <person name="Cros-Aarteil S."/>
            <person name="Calhoun S."/>
            <person name="Haridas S."/>
            <person name="Kuo A."/>
            <person name="Mondo S."/>
            <person name="Pangilinan J."/>
            <person name="Riley R."/>
            <person name="LaButti K."/>
            <person name="Andreopoulos B."/>
            <person name="Lipzen A."/>
            <person name="Chen C."/>
            <person name="Yan M."/>
            <person name="Daum C."/>
            <person name="Ng V."/>
            <person name="Clum A."/>
            <person name="Steindorff A."/>
            <person name="Ohm R.A."/>
            <person name="Martin F."/>
            <person name="Silar P."/>
            <person name="Natvig D.O."/>
            <person name="Lalanne C."/>
            <person name="Gautier V."/>
            <person name="Ament-Velasquez S.L."/>
            <person name="Kruys A."/>
            <person name="Hutchinson M.I."/>
            <person name="Powell A.J."/>
            <person name="Barry K."/>
            <person name="Miller A.N."/>
            <person name="Grigoriev I.V."/>
            <person name="Debuchy R."/>
            <person name="Gladieux P."/>
            <person name="Hiltunen Thoren M."/>
            <person name="Johannesson H."/>
        </authorList>
    </citation>
    <scope>NUCLEOTIDE SEQUENCE</scope>
    <source>
        <strain evidence="7">CBS 990.96</strain>
    </source>
</reference>
<dbReference type="GO" id="GO:0005524">
    <property type="term" value="F:ATP binding"/>
    <property type="evidence" value="ECO:0007669"/>
    <property type="project" value="UniProtKB-KW"/>
</dbReference>
<dbReference type="InterPro" id="IPR038718">
    <property type="entry name" value="SNF2-like_sf"/>
</dbReference>
<evidence type="ECO:0000259" key="5">
    <source>
        <dbReference type="PROSITE" id="PS51192"/>
    </source>
</evidence>
<dbReference type="Gene3D" id="3.40.50.300">
    <property type="entry name" value="P-loop containing nucleotide triphosphate hydrolases"/>
    <property type="match status" value="1"/>
</dbReference>
<accession>A0AAN7BGC3</accession>
<dbReference type="InterPro" id="IPR014001">
    <property type="entry name" value="Helicase_ATP-bd"/>
</dbReference>
<proteinExistence type="predicted"/>
<evidence type="ECO:0000256" key="2">
    <source>
        <dbReference type="ARBA" id="ARBA00022801"/>
    </source>
</evidence>
<evidence type="ECO:0000313" key="7">
    <source>
        <dbReference type="EMBL" id="KAK4220735.1"/>
    </source>
</evidence>
<dbReference type="PANTHER" id="PTHR45626">
    <property type="entry name" value="TRANSCRIPTION TERMINATION FACTOR 2-RELATED"/>
    <property type="match status" value="1"/>
</dbReference>
<dbReference type="Gene3D" id="3.40.50.10810">
    <property type="entry name" value="Tandem AAA-ATPase domain"/>
    <property type="match status" value="1"/>
</dbReference>
<dbReference type="GO" id="GO:0005634">
    <property type="term" value="C:nucleus"/>
    <property type="evidence" value="ECO:0007669"/>
    <property type="project" value="TreeGrafter"/>
</dbReference>
<keyword evidence="2" id="KW-0378">Hydrolase</keyword>
<dbReference type="EMBL" id="MU865652">
    <property type="protein sequence ID" value="KAK4220735.1"/>
    <property type="molecule type" value="Genomic_DNA"/>
</dbReference>
<comment type="caution">
    <text evidence="7">The sequence shown here is derived from an EMBL/GenBank/DDBJ whole genome shotgun (WGS) entry which is preliminary data.</text>
</comment>
<feature type="region of interest" description="Disordered" evidence="4">
    <location>
        <begin position="1"/>
        <end position="43"/>
    </location>
</feature>
<dbReference type="AlphaFoldDB" id="A0AAN7BGC3"/>
<dbReference type="PROSITE" id="PS51194">
    <property type="entry name" value="HELICASE_CTER"/>
    <property type="match status" value="1"/>
</dbReference>
<dbReference type="SMART" id="SM00490">
    <property type="entry name" value="HELICc"/>
    <property type="match status" value="1"/>
</dbReference>
<gene>
    <name evidence="7" type="ORF">QBC38DRAFT_493574</name>
</gene>
<dbReference type="PROSITE" id="PS51192">
    <property type="entry name" value="HELICASE_ATP_BIND_1"/>
    <property type="match status" value="1"/>
</dbReference>
<dbReference type="SMART" id="SM00487">
    <property type="entry name" value="DEXDc"/>
    <property type="match status" value="1"/>
</dbReference>
<dbReference type="InterPro" id="IPR027417">
    <property type="entry name" value="P-loop_NTPase"/>
</dbReference>
<dbReference type="Pfam" id="PF00271">
    <property type="entry name" value="Helicase_C"/>
    <property type="match status" value="1"/>
</dbReference>
<protein>
    <submittedName>
        <fullName evidence="7">SNF2 family N-terminal domain-containing protein</fullName>
    </submittedName>
</protein>
<evidence type="ECO:0000256" key="1">
    <source>
        <dbReference type="ARBA" id="ARBA00022741"/>
    </source>
</evidence>
<keyword evidence="1" id="KW-0547">Nucleotide-binding</keyword>
<feature type="compositionally biased region" description="Basic and acidic residues" evidence="4">
    <location>
        <begin position="11"/>
        <end position="25"/>
    </location>
</feature>
<dbReference type="CDD" id="cd18008">
    <property type="entry name" value="DEXDc_SHPRH-like"/>
    <property type="match status" value="1"/>
</dbReference>
<dbReference type="InterPro" id="IPR049730">
    <property type="entry name" value="SNF2/RAD54-like_C"/>
</dbReference>
<dbReference type="SUPFAM" id="SSF52540">
    <property type="entry name" value="P-loop containing nucleoside triphosphate hydrolases"/>
    <property type="match status" value="2"/>
</dbReference>
<feature type="domain" description="Helicase ATP-binding" evidence="5">
    <location>
        <begin position="334"/>
        <end position="514"/>
    </location>
</feature>
<evidence type="ECO:0000256" key="3">
    <source>
        <dbReference type="ARBA" id="ARBA00022840"/>
    </source>
</evidence>
<sequence length="926" mass="103728">MNLSEIVLRGPSDKRQFDGEHAEHNKRPRYTPSDYSGTSVGESTPESMDIDFICYGMLADDIVQFKRPPKPAELKEMTPVQYDDGHSYMTVEIDLEDKKDGEKVGTIKITNERDLGVLSNNTYQALRTLHEKHGIKFKAVITESEWKEKLEQMSDKASWTRISVNVKLNLILWGPQSAGGDVAKALAKQRRYLQDPILGSHENCLYDNPQSLSLPPIQDIAITQLDTASRNPATPDDGTLDHETTDIAPQPDPSSLIVNIDSFMNSLSGDDHLTQISVSSDCLITKLLSHQRKGIDFIRRREQREYIPDRSLWQKILQDDGEDCYQHEITGAKSPTPADCYGGIIADDMGLGKTLTMLSAIINSKAAAQQFSVRPQGPGSEVAKSTVVIVPSELLLRTWANEISKHIRPGILKVYTYHGTQRREEDANLRNYDIILTTYGTAMAEHRKHRSGVLYCTKWYRLILDEAHTIRNFASKQFQAVNEIPSQIRWCLSGTPIQNSLDDLGSLVRFLLVPVLDNPATFRKHIFSEQASTESTAQAKDSYPNLRQLLGAICLRRNMTALPNMTYKTTNNFLEFTSSEREQYVSLGLTLERLMDIAIKQQISKNNTKTAGSAAHHIKVMEAFLRLRMFCNNGMEESVNAGVLSQTGQPDEILSLLQQSGENKCAQCTCDVLSINGPEDSDSGYLTRCFRLLCHDCSVKYKAAFRQTSRLTCTLCEKDHGIDRQVVIDDHSSPAPSGEMAEYPTKIAALVRDVEANYLAGKCVIFSFWKRTLDVVEKAFKSKGIKFARIDGEVAPKRRKAILDEFQLKSGSRVLMMTFSTGGVGLNGLTVANRIHILEPQWNPAVEKQAIGRVVRLDQAKKVTVVRYAMKDTIEEFVQTQQHKKLQIAGGGFADRDQRDLKISQLKQLGSLLAKNNRPPEVVDVA</sequence>
<evidence type="ECO:0000256" key="4">
    <source>
        <dbReference type="SAM" id="MobiDB-lite"/>
    </source>
</evidence>
<dbReference type="GO" id="GO:0008094">
    <property type="term" value="F:ATP-dependent activity, acting on DNA"/>
    <property type="evidence" value="ECO:0007669"/>
    <property type="project" value="TreeGrafter"/>
</dbReference>
<dbReference type="InterPro" id="IPR000330">
    <property type="entry name" value="SNF2_N"/>
</dbReference>
<dbReference type="InterPro" id="IPR050628">
    <property type="entry name" value="SNF2_RAD54_helicase_TF"/>
</dbReference>
<feature type="compositionally biased region" description="Polar residues" evidence="4">
    <location>
        <begin position="33"/>
        <end position="43"/>
    </location>
</feature>
<name>A0AAN7BGC3_9PEZI</name>
<dbReference type="InterPro" id="IPR001650">
    <property type="entry name" value="Helicase_C-like"/>
</dbReference>
<dbReference type="Pfam" id="PF00176">
    <property type="entry name" value="SNF2-rel_dom"/>
    <property type="match status" value="1"/>
</dbReference>
<evidence type="ECO:0000313" key="8">
    <source>
        <dbReference type="Proteomes" id="UP001301958"/>
    </source>
</evidence>
<organism evidence="7 8">
    <name type="scientific">Podospora fimiseda</name>
    <dbReference type="NCBI Taxonomy" id="252190"/>
    <lineage>
        <taxon>Eukaryota</taxon>
        <taxon>Fungi</taxon>
        <taxon>Dikarya</taxon>
        <taxon>Ascomycota</taxon>
        <taxon>Pezizomycotina</taxon>
        <taxon>Sordariomycetes</taxon>
        <taxon>Sordariomycetidae</taxon>
        <taxon>Sordariales</taxon>
        <taxon>Podosporaceae</taxon>
        <taxon>Podospora</taxon>
    </lineage>
</organism>
<feature type="region of interest" description="Disordered" evidence="4">
    <location>
        <begin position="228"/>
        <end position="252"/>
    </location>
</feature>
<keyword evidence="8" id="KW-1185">Reference proteome</keyword>
<dbReference type="Proteomes" id="UP001301958">
    <property type="component" value="Unassembled WGS sequence"/>
</dbReference>
<keyword evidence="3" id="KW-0067">ATP-binding</keyword>
<dbReference type="PANTHER" id="PTHR45626:SF52">
    <property type="entry name" value="SINGLE-STRANDED DNA-DEPENDENT ATPASE (EUROFUNG)"/>
    <property type="match status" value="1"/>
</dbReference>
<evidence type="ECO:0000259" key="6">
    <source>
        <dbReference type="PROSITE" id="PS51194"/>
    </source>
</evidence>
<dbReference type="CDD" id="cd18793">
    <property type="entry name" value="SF2_C_SNF"/>
    <property type="match status" value="1"/>
</dbReference>
<dbReference type="GO" id="GO:0006281">
    <property type="term" value="P:DNA repair"/>
    <property type="evidence" value="ECO:0007669"/>
    <property type="project" value="TreeGrafter"/>
</dbReference>